<evidence type="ECO:0000313" key="1">
    <source>
        <dbReference type="EMBL" id="WJZ91967.1"/>
    </source>
</evidence>
<name>A0ABY9CA99_VITVI</name>
<protein>
    <submittedName>
        <fullName evidence="1">Uncharacterized protein</fullName>
    </submittedName>
</protein>
<keyword evidence="2" id="KW-1185">Reference proteome</keyword>
<dbReference type="Gene3D" id="3.30.559.10">
    <property type="entry name" value="Chloramphenicol acetyltransferase-like domain"/>
    <property type="match status" value="1"/>
</dbReference>
<gene>
    <name evidence="1" type="ORF">VitviT2T_011000</name>
</gene>
<evidence type="ECO:0000313" key="2">
    <source>
        <dbReference type="Proteomes" id="UP001227230"/>
    </source>
</evidence>
<dbReference type="EMBL" id="CP126654">
    <property type="protein sequence ID" value="WJZ91967.1"/>
    <property type="molecule type" value="Genomic_DNA"/>
</dbReference>
<accession>A0ABY9CA99</accession>
<reference evidence="1 2" key="1">
    <citation type="journal article" date="2023" name="Hortic Res">
        <title>The complete reference genome for grapevine (Vitis vinifera L.) genetics and breeding.</title>
        <authorList>
            <person name="Shi X."/>
            <person name="Cao S."/>
            <person name="Wang X."/>
            <person name="Huang S."/>
            <person name="Wang Y."/>
            <person name="Liu Z."/>
            <person name="Liu W."/>
            <person name="Leng X."/>
            <person name="Peng Y."/>
            <person name="Wang N."/>
            <person name="Wang Y."/>
            <person name="Ma Z."/>
            <person name="Xu X."/>
            <person name="Zhang F."/>
            <person name="Xue H."/>
            <person name="Zhong H."/>
            <person name="Wang Y."/>
            <person name="Zhang K."/>
            <person name="Velt A."/>
            <person name="Avia K."/>
            <person name="Holtgrawe D."/>
            <person name="Grimplet J."/>
            <person name="Matus J.T."/>
            <person name="Ware D."/>
            <person name="Wu X."/>
            <person name="Wang H."/>
            <person name="Liu C."/>
            <person name="Fang Y."/>
            <person name="Rustenholz C."/>
            <person name="Cheng Z."/>
            <person name="Xiao H."/>
            <person name="Zhou Y."/>
        </authorList>
    </citation>
    <scope>NUCLEOTIDE SEQUENCE [LARGE SCALE GENOMIC DNA]</scope>
    <source>
        <strain evidence="2">cv. Pinot noir / PN40024</strain>
        <tissue evidence="1">Leaf</tissue>
    </source>
</reference>
<dbReference type="Pfam" id="PF02458">
    <property type="entry name" value="Transferase"/>
    <property type="match status" value="1"/>
</dbReference>
<sequence>MELQFPLVGPIQKGLLFLQPTPQPQDHSIIDHLKTSLSSNLDFFYLLSDRLGTSVNDDNTIYFFIDCNGPDRSSVYPCSCPWRHRGRYP</sequence>
<proteinExistence type="predicted"/>
<dbReference type="InterPro" id="IPR023213">
    <property type="entry name" value="CAT-like_dom_sf"/>
</dbReference>
<dbReference type="Proteomes" id="UP001227230">
    <property type="component" value="Chromosome 7"/>
</dbReference>
<organism evidence="1 2">
    <name type="scientific">Vitis vinifera</name>
    <name type="common">Grape</name>
    <dbReference type="NCBI Taxonomy" id="29760"/>
    <lineage>
        <taxon>Eukaryota</taxon>
        <taxon>Viridiplantae</taxon>
        <taxon>Streptophyta</taxon>
        <taxon>Embryophyta</taxon>
        <taxon>Tracheophyta</taxon>
        <taxon>Spermatophyta</taxon>
        <taxon>Magnoliopsida</taxon>
        <taxon>eudicotyledons</taxon>
        <taxon>Gunneridae</taxon>
        <taxon>Pentapetalae</taxon>
        <taxon>rosids</taxon>
        <taxon>Vitales</taxon>
        <taxon>Vitaceae</taxon>
        <taxon>Viteae</taxon>
        <taxon>Vitis</taxon>
    </lineage>
</organism>